<dbReference type="AlphaFoldDB" id="A0A7W0C959"/>
<protein>
    <submittedName>
        <fullName evidence="4">Polysaccharide export outer membrane protein</fullName>
    </submittedName>
</protein>
<organism evidence="4 5">
    <name type="scientific">Desulfosalsimonas propionicica</name>
    <dbReference type="NCBI Taxonomy" id="332175"/>
    <lineage>
        <taxon>Bacteria</taxon>
        <taxon>Pseudomonadati</taxon>
        <taxon>Thermodesulfobacteriota</taxon>
        <taxon>Desulfobacteria</taxon>
        <taxon>Desulfobacterales</taxon>
        <taxon>Desulfosalsimonadaceae</taxon>
        <taxon>Desulfosalsimonas</taxon>
    </lineage>
</organism>
<evidence type="ECO:0000259" key="3">
    <source>
        <dbReference type="Pfam" id="PF10531"/>
    </source>
</evidence>
<evidence type="ECO:0000256" key="1">
    <source>
        <dbReference type="ARBA" id="ARBA00022729"/>
    </source>
</evidence>
<dbReference type="InterPro" id="IPR003715">
    <property type="entry name" value="Poly_export_N"/>
</dbReference>
<feature type="domain" description="Soluble ligand binding" evidence="3">
    <location>
        <begin position="266"/>
        <end position="317"/>
    </location>
</feature>
<dbReference type="PANTHER" id="PTHR33619">
    <property type="entry name" value="POLYSACCHARIDE EXPORT PROTEIN GFCE-RELATED"/>
    <property type="match status" value="1"/>
</dbReference>
<keyword evidence="5" id="KW-1185">Reference proteome</keyword>
<feature type="domain" description="Polysaccharide export protein N-terminal" evidence="2">
    <location>
        <begin position="93"/>
        <end position="169"/>
    </location>
</feature>
<accession>A0A7W0C959</accession>
<evidence type="ECO:0000313" key="4">
    <source>
        <dbReference type="EMBL" id="MBA2881453.1"/>
    </source>
</evidence>
<reference evidence="4 5" key="1">
    <citation type="submission" date="2020-07" db="EMBL/GenBank/DDBJ databases">
        <title>Genomic Encyclopedia of Type Strains, Phase IV (KMG-IV): sequencing the most valuable type-strain genomes for metagenomic binning, comparative biology and taxonomic classification.</title>
        <authorList>
            <person name="Goeker M."/>
        </authorList>
    </citation>
    <scope>NUCLEOTIDE SEQUENCE [LARGE SCALE GENOMIC DNA]</scope>
    <source>
        <strain evidence="4 5">DSM 17721</strain>
    </source>
</reference>
<keyword evidence="1" id="KW-0732">Signal</keyword>
<dbReference type="Gene3D" id="3.10.560.10">
    <property type="entry name" value="Outer membrane lipoprotein wza domain like"/>
    <property type="match status" value="2"/>
</dbReference>
<dbReference type="InterPro" id="IPR019554">
    <property type="entry name" value="Soluble_ligand-bd"/>
</dbReference>
<feature type="domain" description="Soluble ligand binding" evidence="3">
    <location>
        <begin position="179"/>
        <end position="227"/>
    </location>
</feature>
<evidence type="ECO:0000313" key="5">
    <source>
        <dbReference type="Proteomes" id="UP000525298"/>
    </source>
</evidence>
<comment type="caution">
    <text evidence="4">The sequence shown here is derived from an EMBL/GenBank/DDBJ whole genome shotgun (WGS) entry which is preliminary data.</text>
</comment>
<sequence length="350" mass="38527">MGNFRDRMLIYVVFMVLLLAGGPGCASGQKMVYMDNQESRSGMLSEQELLRKVEDPAKTEFGDKVDTRFKETVGKAKRMSVQEYLELLEEKNSPGEYRTGPGDVLRITVYEDKALSLDSARISAEGVIQYPLLGTLEVAGKTVSEIQNMISGKLKEMDFLVNPHVSVKITDYNSQQVVLLGAVHRPGSYALKKEETLLGMLSNAGGIREQEAGQHLILIRQEDELEGKPKIAVQIPLSDLLGSTDQPANLRVQADDTVYIPSASKFFVIGQVQKPGGYILKNSTSVAEAISMAGGFTSIAAPNRVHITRMAQNQKKVIRVNVKKMINDGPDHLDVTVQPNDLIVVPESYF</sequence>
<dbReference type="InterPro" id="IPR049712">
    <property type="entry name" value="Poly_export"/>
</dbReference>
<dbReference type="GO" id="GO:0015159">
    <property type="term" value="F:polysaccharide transmembrane transporter activity"/>
    <property type="evidence" value="ECO:0007669"/>
    <property type="project" value="InterPro"/>
</dbReference>
<evidence type="ECO:0000259" key="2">
    <source>
        <dbReference type="Pfam" id="PF02563"/>
    </source>
</evidence>
<dbReference type="PANTHER" id="PTHR33619:SF3">
    <property type="entry name" value="POLYSACCHARIDE EXPORT PROTEIN GFCE-RELATED"/>
    <property type="match status" value="1"/>
</dbReference>
<proteinExistence type="predicted"/>
<dbReference type="Proteomes" id="UP000525298">
    <property type="component" value="Unassembled WGS sequence"/>
</dbReference>
<dbReference type="Pfam" id="PF02563">
    <property type="entry name" value="Poly_export"/>
    <property type="match status" value="1"/>
</dbReference>
<dbReference type="Pfam" id="PF10531">
    <property type="entry name" value="SLBB"/>
    <property type="match status" value="2"/>
</dbReference>
<gene>
    <name evidence="4" type="ORF">HNR65_001780</name>
</gene>
<dbReference type="EMBL" id="JACDUS010000004">
    <property type="protein sequence ID" value="MBA2881453.1"/>
    <property type="molecule type" value="Genomic_DNA"/>
</dbReference>
<dbReference type="RefSeq" id="WP_181551112.1">
    <property type="nucleotide sequence ID" value="NZ_JACDUS010000004.1"/>
</dbReference>
<name>A0A7W0C959_9BACT</name>